<keyword evidence="4 6" id="KW-0479">Metal-binding</keyword>
<keyword evidence="7" id="KW-0503">Monooxygenase</keyword>
<evidence type="ECO:0000256" key="4">
    <source>
        <dbReference type="ARBA" id="ARBA00022723"/>
    </source>
</evidence>
<keyword evidence="8" id="KW-0472">Membrane</keyword>
<keyword evidence="7" id="KW-0560">Oxidoreductase</keyword>
<evidence type="ECO:0000256" key="3">
    <source>
        <dbReference type="ARBA" id="ARBA00022617"/>
    </source>
</evidence>
<dbReference type="Gene3D" id="1.10.630.10">
    <property type="entry name" value="Cytochrome P450"/>
    <property type="match status" value="1"/>
</dbReference>
<gene>
    <name evidence="9" type="ORF">GTA08_BOTSDO04283</name>
</gene>
<feature type="binding site" description="axial binding residue" evidence="6">
    <location>
        <position position="426"/>
    </location>
    <ligand>
        <name>heme</name>
        <dbReference type="ChEBI" id="CHEBI:30413"/>
    </ligand>
    <ligandPart>
        <name>Fe</name>
        <dbReference type="ChEBI" id="CHEBI:18248"/>
    </ligandPart>
</feature>
<keyword evidence="3 6" id="KW-0349">Heme</keyword>
<dbReference type="GO" id="GO:0005506">
    <property type="term" value="F:iron ion binding"/>
    <property type="evidence" value="ECO:0007669"/>
    <property type="project" value="InterPro"/>
</dbReference>
<dbReference type="InterPro" id="IPR036396">
    <property type="entry name" value="Cyt_P450_sf"/>
</dbReference>
<keyword evidence="10" id="KW-1185">Reference proteome</keyword>
<evidence type="ECO:0000256" key="6">
    <source>
        <dbReference type="PIRSR" id="PIRSR602401-1"/>
    </source>
</evidence>
<dbReference type="AlphaFoldDB" id="A0A8H4IW02"/>
<dbReference type="InterPro" id="IPR002401">
    <property type="entry name" value="Cyt_P450_E_grp-I"/>
</dbReference>
<sequence length="480" mass="54938">MFPTPGWDGLPLPHTGTDFAWLLASLCIAYALATLVYNAHLHPLAAYPGPLAARSTNLAYWLVTIRGDLLPWIQRIHARHGRVVRLGPNTLSYIDADAWRDIYGHRVGGRRYNPKDALVYQPDLNGRHAFSDRALREQQGLIVRFVDHLVASVRRHAGERVDAVKLLTCTTFDIMGDLTFGEPLGLLEREEYSPWVAAMFSWMKAGDLSRIVLEYPVLGFLAKYLTPESLLEQQRMHFQYSADRVDRRIERGSDQPDIWNLVLRQPEGKRLDRGDMHANGSVFMIAGTETTATLLSGLLYLLCKNPDKMEMLCEEIRGNFKTDEEFTIESLQRLKYMSACLEEALRFYPPLPIGPPREVHPDGSIICGKWVPGKTRLSVAQYAAYHSPENFKDPDSFIPERWFPGTGYDSDKKDAFQPFSFGPRNCLGKNLAYHEMRMILAKLVWNFDFELCPESEGWIRQKIWTLWSKPPLWLKATPLR</sequence>
<evidence type="ECO:0000256" key="1">
    <source>
        <dbReference type="ARBA" id="ARBA00001971"/>
    </source>
</evidence>
<dbReference type="Pfam" id="PF00067">
    <property type="entry name" value="p450"/>
    <property type="match status" value="1"/>
</dbReference>
<dbReference type="GO" id="GO:0020037">
    <property type="term" value="F:heme binding"/>
    <property type="evidence" value="ECO:0007669"/>
    <property type="project" value="InterPro"/>
</dbReference>
<dbReference type="GO" id="GO:0016705">
    <property type="term" value="F:oxidoreductase activity, acting on paired donors, with incorporation or reduction of molecular oxygen"/>
    <property type="evidence" value="ECO:0007669"/>
    <property type="project" value="InterPro"/>
</dbReference>
<organism evidence="9 10">
    <name type="scientific">Botryosphaeria dothidea</name>
    <dbReference type="NCBI Taxonomy" id="55169"/>
    <lineage>
        <taxon>Eukaryota</taxon>
        <taxon>Fungi</taxon>
        <taxon>Dikarya</taxon>
        <taxon>Ascomycota</taxon>
        <taxon>Pezizomycotina</taxon>
        <taxon>Dothideomycetes</taxon>
        <taxon>Dothideomycetes incertae sedis</taxon>
        <taxon>Botryosphaeriales</taxon>
        <taxon>Botryosphaeriaceae</taxon>
        <taxon>Botryosphaeria</taxon>
    </lineage>
</organism>
<dbReference type="PANTHER" id="PTHR24305">
    <property type="entry name" value="CYTOCHROME P450"/>
    <property type="match status" value="1"/>
</dbReference>
<reference evidence="9" key="1">
    <citation type="submission" date="2020-04" db="EMBL/GenBank/DDBJ databases">
        <title>Genome Assembly and Annotation of Botryosphaeria dothidea sdau 11-99, a Latent Pathogen of Apple Fruit Ring Rot in China.</title>
        <authorList>
            <person name="Yu C."/>
            <person name="Diao Y."/>
            <person name="Lu Q."/>
            <person name="Zhao J."/>
            <person name="Cui S."/>
            <person name="Peng C."/>
            <person name="He B."/>
            <person name="Liu H."/>
        </authorList>
    </citation>
    <scope>NUCLEOTIDE SEQUENCE [LARGE SCALE GENOMIC DNA]</scope>
    <source>
        <strain evidence="9">Sdau11-99</strain>
    </source>
</reference>
<name>A0A8H4IW02_9PEZI</name>
<dbReference type="PRINTS" id="PR00385">
    <property type="entry name" value="P450"/>
</dbReference>
<evidence type="ECO:0000256" key="8">
    <source>
        <dbReference type="SAM" id="Phobius"/>
    </source>
</evidence>
<dbReference type="InterPro" id="IPR017972">
    <property type="entry name" value="Cyt_P450_CS"/>
</dbReference>
<dbReference type="CDD" id="cd11058">
    <property type="entry name" value="CYP60B-like"/>
    <property type="match status" value="1"/>
</dbReference>
<proteinExistence type="inferred from homology"/>
<comment type="cofactor">
    <cofactor evidence="1 6">
        <name>heme</name>
        <dbReference type="ChEBI" id="CHEBI:30413"/>
    </cofactor>
</comment>
<dbReference type="InterPro" id="IPR050121">
    <property type="entry name" value="Cytochrome_P450_monoxygenase"/>
</dbReference>
<accession>A0A8H4IW02</accession>
<evidence type="ECO:0000256" key="2">
    <source>
        <dbReference type="ARBA" id="ARBA00010617"/>
    </source>
</evidence>
<feature type="transmembrane region" description="Helical" evidence="8">
    <location>
        <begin position="20"/>
        <end position="39"/>
    </location>
</feature>
<dbReference type="OrthoDB" id="3906658at2759"/>
<dbReference type="PRINTS" id="PR00463">
    <property type="entry name" value="EP450I"/>
</dbReference>
<protein>
    <submittedName>
        <fullName evidence="9">Cytochrome p450 protein</fullName>
    </submittedName>
</protein>
<dbReference type="Proteomes" id="UP000572817">
    <property type="component" value="Unassembled WGS sequence"/>
</dbReference>
<evidence type="ECO:0000256" key="5">
    <source>
        <dbReference type="ARBA" id="ARBA00023004"/>
    </source>
</evidence>
<dbReference type="PANTHER" id="PTHR24305:SF210">
    <property type="entry name" value="CYTOCHROME P450 MONOOXYGENASE ASQL-RELATED"/>
    <property type="match status" value="1"/>
</dbReference>
<keyword evidence="8" id="KW-0812">Transmembrane</keyword>
<comment type="caution">
    <text evidence="9">The sequence shown here is derived from an EMBL/GenBank/DDBJ whole genome shotgun (WGS) entry which is preliminary data.</text>
</comment>
<dbReference type="GO" id="GO:0004497">
    <property type="term" value="F:monooxygenase activity"/>
    <property type="evidence" value="ECO:0007669"/>
    <property type="project" value="UniProtKB-KW"/>
</dbReference>
<comment type="similarity">
    <text evidence="2 7">Belongs to the cytochrome P450 family.</text>
</comment>
<dbReference type="PROSITE" id="PS00086">
    <property type="entry name" value="CYTOCHROME_P450"/>
    <property type="match status" value="1"/>
</dbReference>
<evidence type="ECO:0000313" key="10">
    <source>
        <dbReference type="Proteomes" id="UP000572817"/>
    </source>
</evidence>
<evidence type="ECO:0000313" key="9">
    <source>
        <dbReference type="EMBL" id="KAF4308505.1"/>
    </source>
</evidence>
<dbReference type="InterPro" id="IPR001128">
    <property type="entry name" value="Cyt_P450"/>
</dbReference>
<keyword evidence="5 6" id="KW-0408">Iron</keyword>
<dbReference type="EMBL" id="WWBZ02000022">
    <property type="protein sequence ID" value="KAF4308505.1"/>
    <property type="molecule type" value="Genomic_DNA"/>
</dbReference>
<keyword evidence="8" id="KW-1133">Transmembrane helix</keyword>
<evidence type="ECO:0000256" key="7">
    <source>
        <dbReference type="RuleBase" id="RU000461"/>
    </source>
</evidence>
<feature type="transmembrane region" description="Helical" evidence="8">
    <location>
        <begin position="280"/>
        <end position="302"/>
    </location>
</feature>
<dbReference type="SUPFAM" id="SSF48264">
    <property type="entry name" value="Cytochrome P450"/>
    <property type="match status" value="1"/>
</dbReference>